<organism evidence="2 3">
    <name type="scientific">Pseudocercospora eumusae</name>
    <dbReference type="NCBI Taxonomy" id="321146"/>
    <lineage>
        <taxon>Eukaryota</taxon>
        <taxon>Fungi</taxon>
        <taxon>Dikarya</taxon>
        <taxon>Ascomycota</taxon>
        <taxon>Pezizomycotina</taxon>
        <taxon>Dothideomycetes</taxon>
        <taxon>Dothideomycetidae</taxon>
        <taxon>Mycosphaerellales</taxon>
        <taxon>Mycosphaerellaceae</taxon>
        <taxon>Pseudocercospora</taxon>
    </lineage>
</organism>
<dbReference type="InterPro" id="IPR056632">
    <property type="entry name" value="DUF7730"/>
</dbReference>
<dbReference type="PANTHER" id="PTHR42085:SF2">
    <property type="entry name" value="F-BOX DOMAIN-CONTAINING PROTEIN"/>
    <property type="match status" value="1"/>
</dbReference>
<protein>
    <recommendedName>
        <fullName evidence="1">DUF7730 domain-containing protein</fullName>
    </recommendedName>
</protein>
<proteinExistence type="predicted"/>
<reference evidence="2 3" key="1">
    <citation type="submission" date="2015-07" db="EMBL/GenBank/DDBJ databases">
        <title>Comparative genomics of the Sigatoka disease complex on banana suggests a link between parallel evolutionary changes in Pseudocercospora fijiensis and Pseudocercospora eumusae and increased virulence on the banana host.</title>
        <authorList>
            <person name="Chang T.-C."/>
            <person name="Salvucci A."/>
            <person name="Crous P.W."/>
            <person name="Stergiopoulos I."/>
        </authorList>
    </citation>
    <scope>NUCLEOTIDE SEQUENCE [LARGE SCALE GENOMIC DNA]</scope>
    <source>
        <strain evidence="2 3">CBS 114824</strain>
    </source>
</reference>
<gene>
    <name evidence="2" type="ORF">AC578_5328</name>
</gene>
<accession>A0A139GUG7</accession>
<dbReference type="AlphaFoldDB" id="A0A139GUG7"/>
<evidence type="ECO:0000313" key="3">
    <source>
        <dbReference type="Proteomes" id="UP000070133"/>
    </source>
</evidence>
<dbReference type="OrthoDB" id="3801532at2759"/>
<dbReference type="InterPro" id="IPR038883">
    <property type="entry name" value="AN11006-like"/>
</dbReference>
<evidence type="ECO:0000313" key="2">
    <source>
        <dbReference type="EMBL" id="KXS93839.1"/>
    </source>
</evidence>
<sequence length="316" mass="36131">MASTNINGNLFDLPPEIRTIIYELVLINQTAKNFGSAVELLPDIVRAKRSESERHRRLHLSRHPYPASCLAILQTCRAINDEASGILYGNHEFMFHDDLTITPSIFSRNPEPVNVKFRDFLWATSSARLDNIAKIHIFVTGAFLSSSELARLPNLKNLTIRLRGFEAMRMFRPGIVHLLLLPTGALAELQNRLQKVLELAVFIHNVEEMMSAREQLASVPHLKKLYVVVARPSILSDCDDWVFDASDLWNPRDVHTNSHASYSITNPKTFERLRSAILELGDVKEWNFVYRKLEDIFAPFTRRMNYSSMAAVRSIE</sequence>
<keyword evidence="3" id="KW-1185">Reference proteome</keyword>
<dbReference type="PANTHER" id="PTHR42085">
    <property type="entry name" value="F-BOX DOMAIN-CONTAINING PROTEIN"/>
    <property type="match status" value="1"/>
</dbReference>
<name>A0A139GUG7_9PEZI</name>
<evidence type="ECO:0000259" key="1">
    <source>
        <dbReference type="Pfam" id="PF24864"/>
    </source>
</evidence>
<dbReference type="EMBL" id="LFZN01000378">
    <property type="protein sequence ID" value="KXS93839.1"/>
    <property type="molecule type" value="Genomic_DNA"/>
</dbReference>
<dbReference type="Proteomes" id="UP000070133">
    <property type="component" value="Unassembled WGS sequence"/>
</dbReference>
<dbReference type="Pfam" id="PF24864">
    <property type="entry name" value="DUF7730"/>
    <property type="match status" value="1"/>
</dbReference>
<comment type="caution">
    <text evidence="2">The sequence shown here is derived from an EMBL/GenBank/DDBJ whole genome shotgun (WGS) entry which is preliminary data.</text>
</comment>
<feature type="domain" description="DUF7730" evidence="1">
    <location>
        <begin position="9"/>
        <end position="97"/>
    </location>
</feature>